<dbReference type="GO" id="GO:0000967">
    <property type="term" value="P:rRNA 5'-end processing"/>
    <property type="evidence" value="ECO:0007669"/>
    <property type="project" value="UniProtKB-UniRule"/>
</dbReference>
<dbReference type="PANTHER" id="PTHR33317">
    <property type="entry name" value="POLYNUCLEOTIDYL TRANSFERASE, RIBONUCLEASE H-LIKE SUPERFAMILY PROTEIN"/>
    <property type="match status" value="1"/>
</dbReference>
<dbReference type="PATRIC" id="fig|1703775.3.peg.328"/>
<comment type="caution">
    <text evidence="7">The sequence shown here is derived from an EMBL/GenBank/DDBJ whole genome shotgun (WGS) entry which is preliminary data.</text>
</comment>
<protein>
    <recommendedName>
        <fullName evidence="5">Putative pre-16S rRNA nuclease</fullName>
        <ecNumber evidence="5">3.1.-.-</ecNumber>
    </recommendedName>
</protein>
<dbReference type="Proteomes" id="UP000051861">
    <property type="component" value="Unassembled WGS sequence"/>
</dbReference>
<evidence type="ECO:0000256" key="5">
    <source>
        <dbReference type="HAMAP-Rule" id="MF_00651"/>
    </source>
</evidence>
<dbReference type="PANTHER" id="PTHR33317:SF4">
    <property type="entry name" value="POLYNUCLEOTIDYL TRANSFERASE, RIBONUCLEASE H-LIKE SUPERFAMILY PROTEIN"/>
    <property type="match status" value="1"/>
</dbReference>
<evidence type="ECO:0000256" key="3">
    <source>
        <dbReference type="ARBA" id="ARBA00022722"/>
    </source>
</evidence>
<keyword evidence="3 5" id="KW-0540">Nuclease</keyword>
<evidence type="ECO:0000259" key="6">
    <source>
        <dbReference type="SMART" id="SM00732"/>
    </source>
</evidence>
<gene>
    <name evidence="7" type="ORF">AMJ44_09440</name>
</gene>
<feature type="domain" description="YqgF/RNase H-like" evidence="6">
    <location>
        <begin position="1"/>
        <end position="103"/>
    </location>
</feature>
<dbReference type="Gene3D" id="3.30.420.140">
    <property type="entry name" value="YqgF/RNase H-like domain"/>
    <property type="match status" value="1"/>
</dbReference>
<evidence type="ECO:0000313" key="7">
    <source>
        <dbReference type="EMBL" id="KPJ65798.1"/>
    </source>
</evidence>
<dbReference type="SMART" id="SM00732">
    <property type="entry name" value="YqgFc"/>
    <property type="match status" value="1"/>
</dbReference>
<dbReference type="SUPFAM" id="SSF53098">
    <property type="entry name" value="Ribonuclease H-like"/>
    <property type="match status" value="1"/>
</dbReference>
<dbReference type="CDD" id="cd16964">
    <property type="entry name" value="YqgF"/>
    <property type="match status" value="1"/>
</dbReference>
<sequence>MRILGIDFGEKRIGIAISDPLGLTAQAVAVIGKGEDFKQDINELKKIIKKYDGVDEIVVGLPKTMAGEIGKQAQKVLGFVEALKGSFKININTWDERLTTVEAEKTLISAGLSREKRKKVIDKSAATYILQSYLDRKRK</sequence>
<accession>A0A0S7XTN5</accession>
<dbReference type="NCBIfam" id="TIGR00250">
    <property type="entry name" value="RNAse_H_YqgF"/>
    <property type="match status" value="1"/>
</dbReference>
<dbReference type="GO" id="GO:0016788">
    <property type="term" value="F:hydrolase activity, acting on ester bonds"/>
    <property type="evidence" value="ECO:0007669"/>
    <property type="project" value="UniProtKB-UniRule"/>
</dbReference>
<evidence type="ECO:0000256" key="2">
    <source>
        <dbReference type="ARBA" id="ARBA00022517"/>
    </source>
</evidence>
<reference evidence="7 8" key="1">
    <citation type="journal article" date="2015" name="Microbiome">
        <title>Genomic resolution of linkages in carbon, nitrogen, and sulfur cycling among widespread estuary sediment bacteria.</title>
        <authorList>
            <person name="Baker B.J."/>
            <person name="Lazar C.S."/>
            <person name="Teske A.P."/>
            <person name="Dick G.J."/>
        </authorList>
    </citation>
    <scope>NUCLEOTIDE SEQUENCE [LARGE SCALE GENOMIC DNA]</scope>
    <source>
        <strain evidence="7">DG_54_3</strain>
    </source>
</reference>
<keyword evidence="1 5" id="KW-0963">Cytoplasm</keyword>
<dbReference type="EC" id="3.1.-.-" evidence="5"/>
<dbReference type="HAMAP" id="MF_00651">
    <property type="entry name" value="Nuclease_YqgF"/>
    <property type="match status" value="1"/>
</dbReference>
<dbReference type="InterPro" id="IPR005227">
    <property type="entry name" value="YqgF"/>
</dbReference>
<comment type="similarity">
    <text evidence="5">Belongs to the YqgF HJR family.</text>
</comment>
<comment type="function">
    <text evidence="5">Could be a nuclease involved in processing of the 5'-end of pre-16S rRNA.</text>
</comment>
<keyword evidence="2 5" id="KW-0690">Ribosome biogenesis</keyword>
<evidence type="ECO:0000256" key="1">
    <source>
        <dbReference type="ARBA" id="ARBA00022490"/>
    </source>
</evidence>
<dbReference type="InterPro" id="IPR012337">
    <property type="entry name" value="RNaseH-like_sf"/>
</dbReference>
<evidence type="ECO:0000313" key="8">
    <source>
        <dbReference type="Proteomes" id="UP000051861"/>
    </source>
</evidence>
<dbReference type="InterPro" id="IPR006641">
    <property type="entry name" value="YqgF/RNaseH-like_dom"/>
</dbReference>
<organism evidence="7 8">
    <name type="scientific">candidate division WOR-1 bacterium DG_54_3</name>
    <dbReference type="NCBI Taxonomy" id="1703775"/>
    <lineage>
        <taxon>Bacteria</taxon>
        <taxon>Bacillati</taxon>
        <taxon>Saganbacteria</taxon>
    </lineage>
</organism>
<name>A0A0S7XTN5_UNCSA</name>
<keyword evidence="4 5" id="KW-0378">Hydrolase</keyword>
<dbReference type="GO" id="GO:0004518">
    <property type="term" value="F:nuclease activity"/>
    <property type="evidence" value="ECO:0007669"/>
    <property type="project" value="UniProtKB-KW"/>
</dbReference>
<dbReference type="EMBL" id="LIZX01000101">
    <property type="protein sequence ID" value="KPJ65798.1"/>
    <property type="molecule type" value="Genomic_DNA"/>
</dbReference>
<proteinExistence type="inferred from homology"/>
<dbReference type="GO" id="GO:0005829">
    <property type="term" value="C:cytosol"/>
    <property type="evidence" value="ECO:0007669"/>
    <property type="project" value="TreeGrafter"/>
</dbReference>
<comment type="subcellular location">
    <subcellularLocation>
        <location evidence="5">Cytoplasm</location>
    </subcellularLocation>
</comment>
<dbReference type="InterPro" id="IPR037027">
    <property type="entry name" value="YqgF/RNaseH-like_dom_sf"/>
</dbReference>
<dbReference type="AlphaFoldDB" id="A0A0S7XTN5"/>
<dbReference type="Pfam" id="PF03652">
    <property type="entry name" value="RuvX"/>
    <property type="match status" value="1"/>
</dbReference>
<evidence type="ECO:0000256" key="4">
    <source>
        <dbReference type="ARBA" id="ARBA00022801"/>
    </source>
</evidence>